<sequence>MDPYYHLPNTKDPLLRKFTIKALCGPFQEKADGYPDLYMAARQNDYLDLRYKLQVIGKDVDPSRLCSNKKERVIPKSNIVNTGLGYFQFRHFQSSEE</sequence>
<comment type="caution">
    <text evidence="1">The sequence shown here is derived from an EMBL/GenBank/DDBJ whole genome shotgun (WGS) entry which is preliminary data.</text>
</comment>
<reference evidence="1 2" key="1">
    <citation type="journal article" date="2019" name="Sci. Rep.">
        <title>Orb-weaving spider Araneus ventricosus genome elucidates the spidroin gene catalogue.</title>
        <authorList>
            <person name="Kono N."/>
            <person name="Nakamura H."/>
            <person name="Ohtoshi R."/>
            <person name="Moran D.A.P."/>
            <person name="Shinohara A."/>
            <person name="Yoshida Y."/>
            <person name="Fujiwara M."/>
            <person name="Mori M."/>
            <person name="Tomita M."/>
            <person name="Arakawa K."/>
        </authorList>
    </citation>
    <scope>NUCLEOTIDE SEQUENCE [LARGE SCALE GENOMIC DNA]</scope>
</reference>
<evidence type="ECO:0000313" key="2">
    <source>
        <dbReference type="Proteomes" id="UP000499080"/>
    </source>
</evidence>
<dbReference type="Proteomes" id="UP000499080">
    <property type="component" value="Unassembled WGS sequence"/>
</dbReference>
<protein>
    <submittedName>
        <fullName evidence="1">Uncharacterized protein</fullName>
    </submittedName>
</protein>
<gene>
    <name evidence="1" type="ORF">AVEN_104880_1</name>
</gene>
<keyword evidence="2" id="KW-1185">Reference proteome</keyword>
<organism evidence="1 2">
    <name type="scientific">Araneus ventricosus</name>
    <name type="common">Orbweaver spider</name>
    <name type="synonym">Epeira ventricosa</name>
    <dbReference type="NCBI Taxonomy" id="182803"/>
    <lineage>
        <taxon>Eukaryota</taxon>
        <taxon>Metazoa</taxon>
        <taxon>Ecdysozoa</taxon>
        <taxon>Arthropoda</taxon>
        <taxon>Chelicerata</taxon>
        <taxon>Arachnida</taxon>
        <taxon>Araneae</taxon>
        <taxon>Araneomorphae</taxon>
        <taxon>Entelegynae</taxon>
        <taxon>Araneoidea</taxon>
        <taxon>Araneidae</taxon>
        <taxon>Araneus</taxon>
    </lineage>
</organism>
<evidence type="ECO:0000313" key="1">
    <source>
        <dbReference type="EMBL" id="GBM39657.1"/>
    </source>
</evidence>
<proteinExistence type="predicted"/>
<accession>A0A4Y2FFE7</accession>
<name>A0A4Y2FFE7_ARAVE</name>
<dbReference type="EMBL" id="BGPR01000904">
    <property type="protein sequence ID" value="GBM39657.1"/>
    <property type="molecule type" value="Genomic_DNA"/>
</dbReference>
<dbReference type="AlphaFoldDB" id="A0A4Y2FFE7"/>